<comment type="caution">
    <text evidence="12">Lacks conserved residue(s) required for the propagation of feature annotation.</text>
</comment>
<dbReference type="EC" id="1.5.1.5" evidence="12"/>
<evidence type="ECO:0000256" key="12">
    <source>
        <dbReference type="HAMAP-Rule" id="MF_01576"/>
    </source>
</evidence>
<dbReference type="KEGG" id="bex:A11Q_632"/>
<feature type="domain" description="Tetrahydrofolate dehydrogenase/cyclohydrolase NAD(P)-binding" evidence="14">
    <location>
        <begin position="134"/>
        <end position="274"/>
    </location>
</feature>
<keyword evidence="16" id="KW-1185">Reference proteome</keyword>
<evidence type="ECO:0000313" key="16">
    <source>
        <dbReference type="Proteomes" id="UP000012040"/>
    </source>
</evidence>
<dbReference type="Pfam" id="PF02882">
    <property type="entry name" value="THF_DHG_CYH_C"/>
    <property type="match status" value="1"/>
</dbReference>
<keyword evidence="9 12" id="KW-0368">Histidine biosynthesis</keyword>
<dbReference type="PATRIC" id="fig|1184267.3.peg.641"/>
<gene>
    <name evidence="12" type="primary">folD</name>
    <name evidence="15" type="ORF">A11Q_632</name>
</gene>
<dbReference type="SUPFAM" id="SSF51735">
    <property type="entry name" value="NAD(P)-binding Rossmann-fold domains"/>
    <property type="match status" value="1"/>
</dbReference>
<keyword evidence="11 12" id="KW-0511">Multifunctional enzyme</keyword>
<evidence type="ECO:0000256" key="8">
    <source>
        <dbReference type="ARBA" id="ARBA00023002"/>
    </source>
</evidence>
<keyword evidence="7 12" id="KW-0521">NADP</keyword>
<dbReference type="RefSeq" id="WP_015469342.1">
    <property type="nucleotide sequence ID" value="NC_020813.1"/>
</dbReference>
<feature type="domain" description="Tetrahydrofolate dehydrogenase/cyclohydrolase catalytic" evidence="13">
    <location>
        <begin position="4"/>
        <end position="115"/>
    </location>
</feature>
<comment type="catalytic activity">
    <reaction evidence="12">
        <text>(6R)-5,10-methylene-5,6,7,8-tetrahydrofolate + NADP(+) = (6R)-5,10-methenyltetrahydrofolate + NADPH</text>
        <dbReference type="Rhea" id="RHEA:22812"/>
        <dbReference type="ChEBI" id="CHEBI:15636"/>
        <dbReference type="ChEBI" id="CHEBI:57455"/>
        <dbReference type="ChEBI" id="CHEBI:57783"/>
        <dbReference type="ChEBI" id="CHEBI:58349"/>
        <dbReference type="EC" id="1.5.1.5"/>
    </reaction>
</comment>
<evidence type="ECO:0000256" key="11">
    <source>
        <dbReference type="ARBA" id="ARBA00023268"/>
    </source>
</evidence>
<dbReference type="InterPro" id="IPR036291">
    <property type="entry name" value="NAD(P)-bd_dom_sf"/>
</dbReference>
<accession>M4V654</accession>
<dbReference type="OrthoDB" id="5289895at2"/>
<dbReference type="Proteomes" id="UP000012040">
    <property type="component" value="Chromosome"/>
</dbReference>
<dbReference type="EC" id="3.5.4.9" evidence="12"/>
<comment type="similarity">
    <text evidence="12">Belongs to the tetrahydrofolate dehydrogenase/cyclohydrolase family.</text>
</comment>
<keyword evidence="3 12" id="KW-0554">One-carbon metabolism</keyword>
<keyword evidence="8 12" id="KW-0560">Oxidoreductase</keyword>
<dbReference type="PROSITE" id="PS00767">
    <property type="entry name" value="THF_DHG_CYH_2"/>
    <property type="match status" value="1"/>
</dbReference>
<dbReference type="UniPathway" id="UPA00193"/>
<dbReference type="Gene3D" id="3.40.50.720">
    <property type="entry name" value="NAD(P)-binding Rossmann-like Domain"/>
    <property type="match status" value="1"/>
</dbReference>
<dbReference type="Pfam" id="PF00763">
    <property type="entry name" value="THF_DHG_CYH"/>
    <property type="match status" value="1"/>
</dbReference>
<dbReference type="InterPro" id="IPR046346">
    <property type="entry name" value="Aminoacid_DH-like_N_sf"/>
</dbReference>
<dbReference type="FunFam" id="3.40.50.10860:FF:000005">
    <property type="entry name" value="C-1-tetrahydrofolate synthase, cytoplasmic, putative"/>
    <property type="match status" value="1"/>
</dbReference>
<proteinExistence type="inferred from homology"/>
<sequence>MLLLKGKPVAEQIYHDIRQRSQALVKAPHLAVILVGNDPASEVYVGIKEKTCIDIGFKSSLYKLAANITEHELAKKIHELNTDTAVDAILLQLPLPAHLNARKLTNLIAVQKDADGLTAQSLGLLVSAQAQVASCTPSGIMAMLRYYQLSVAGKKVLVIGRSLIVGMPLFHLLNQSNATVTLAHSKTTGLKDLVKDFDFVFVAAGQPHFLKATDFKKNAVVIDVGMHRKTEGLIGDVDPDGAEGHLSAMTPVPGGVGPMTIVMLMYNTLILSEKNRAK</sequence>
<dbReference type="SUPFAM" id="SSF53223">
    <property type="entry name" value="Aminoacid dehydrogenase-like, N-terminal domain"/>
    <property type="match status" value="1"/>
</dbReference>
<dbReference type="GO" id="GO:0004477">
    <property type="term" value="F:methenyltetrahydrofolate cyclohydrolase activity"/>
    <property type="evidence" value="ECO:0007669"/>
    <property type="project" value="UniProtKB-UniRule"/>
</dbReference>
<dbReference type="GO" id="GO:0006164">
    <property type="term" value="P:purine nucleotide biosynthetic process"/>
    <property type="evidence" value="ECO:0007669"/>
    <property type="project" value="UniProtKB-KW"/>
</dbReference>
<keyword evidence="10 12" id="KW-0486">Methionine biosynthesis</keyword>
<evidence type="ECO:0000256" key="9">
    <source>
        <dbReference type="ARBA" id="ARBA00023102"/>
    </source>
</evidence>
<dbReference type="Gene3D" id="3.40.50.10860">
    <property type="entry name" value="Leucine Dehydrogenase, chain A, domain 1"/>
    <property type="match status" value="1"/>
</dbReference>
<dbReference type="GO" id="GO:0009086">
    <property type="term" value="P:methionine biosynthetic process"/>
    <property type="evidence" value="ECO:0007669"/>
    <property type="project" value="UniProtKB-KW"/>
</dbReference>
<dbReference type="GO" id="GO:0004488">
    <property type="term" value="F:methylenetetrahydrofolate dehydrogenase (NADP+) activity"/>
    <property type="evidence" value="ECO:0007669"/>
    <property type="project" value="UniProtKB-UniRule"/>
</dbReference>
<organism evidence="15 16">
    <name type="scientific">Pseudobdellovibrio exovorus JSS</name>
    <dbReference type="NCBI Taxonomy" id="1184267"/>
    <lineage>
        <taxon>Bacteria</taxon>
        <taxon>Pseudomonadati</taxon>
        <taxon>Bdellovibrionota</taxon>
        <taxon>Bdellovibrionia</taxon>
        <taxon>Bdellovibrionales</taxon>
        <taxon>Pseudobdellovibrionaceae</taxon>
        <taxon>Pseudobdellovibrio</taxon>
    </lineage>
</organism>
<evidence type="ECO:0000256" key="7">
    <source>
        <dbReference type="ARBA" id="ARBA00022857"/>
    </source>
</evidence>
<evidence type="ECO:0000256" key="1">
    <source>
        <dbReference type="ARBA" id="ARBA00004777"/>
    </source>
</evidence>
<dbReference type="InterPro" id="IPR000672">
    <property type="entry name" value="THF_DH/CycHdrlase"/>
</dbReference>
<evidence type="ECO:0000256" key="3">
    <source>
        <dbReference type="ARBA" id="ARBA00022563"/>
    </source>
</evidence>
<comment type="catalytic activity">
    <reaction evidence="12">
        <text>(6R)-5,10-methenyltetrahydrofolate + H2O = (6R)-10-formyltetrahydrofolate + H(+)</text>
        <dbReference type="Rhea" id="RHEA:23700"/>
        <dbReference type="ChEBI" id="CHEBI:15377"/>
        <dbReference type="ChEBI" id="CHEBI:15378"/>
        <dbReference type="ChEBI" id="CHEBI:57455"/>
        <dbReference type="ChEBI" id="CHEBI:195366"/>
        <dbReference type="EC" id="3.5.4.9"/>
    </reaction>
</comment>
<evidence type="ECO:0000256" key="10">
    <source>
        <dbReference type="ARBA" id="ARBA00023167"/>
    </source>
</evidence>
<evidence type="ECO:0000313" key="15">
    <source>
        <dbReference type="EMBL" id="AGH94852.1"/>
    </source>
</evidence>
<dbReference type="HAMAP" id="MF_01576">
    <property type="entry name" value="THF_DHG_CYH"/>
    <property type="match status" value="1"/>
</dbReference>
<dbReference type="InterPro" id="IPR020630">
    <property type="entry name" value="THF_DH/CycHdrlase_cat_dom"/>
</dbReference>
<keyword evidence="5 12" id="KW-0658">Purine biosynthesis</keyword>
<dbReference type="EMBL" id="CP003537">
    <property type="protein sequence ID" value="AGH94852.1"/>
    <property type="molecule type" value="Genomic_DNA"/>
</dbReference>
<dbReference type="eggNOG" id="COG0190">
    <property type="taxonomic scope" value="Bacteria"/>
</dbReference>
<dbReference type="InterPro" id="IPR020631">
    <property type="entry name" value="THF_DH/CycHdrlase_NAD-bd_dom"/>
</dbReference>
<name>M4V654_9BACT</name>
<dbReference type="GO" id="GO:0000105">
    <property type="term" value="P:L-histidine biosynthetic process"/>
    <property type="evidence" value="ECO:0007669"/>
    <property type="project" value="UniProtKB-KW"/>
</dbReference>
<dbReference type="PANTHER" id="PTHR48099:SF5">
    <property type="entry name" value="C-1-TETRAHYDROFOLATE SYNTHASE, CYTOPLASMIC"/>
    <property type="match status" value="1"/>
</dbReference>
<evidence type="ECO:0000256" key="2">
    <source>
        <dbReference type="ARBA" id="ARBA00011738"/>
    </source>
</evidence>
<reference evidence="15 16" key="1">
    <citation type="journal article" date="2013" name="ISME J.">
        <title>By their genes ye shall know them: genomic signatures of predatory bacteria.</title>
        <authorList>
            <person name="Pasternak Z."/>
            <person name="Pietrokovski S."/>
            <person name="Rotem O."/>
            <person name="Gophna U."/>
            <person name="Lurie-Weinberger M.N."/>
            <person name="Jurkevitch E."/>
        </authorList>
    </citation>
    <scope>NUCLEOTIDE SEQUENCE [LARGE SCALE GENOMIC DNA]</scope>
    <source>
        <strain evidence="15 16">JSS</strain>
    </source>
</reference>
<feature type="binding site" evidence="12">
    <location>
        <begin position="160"/>
        <end position="162"/>
    </location>
    <ligand>
        <name>NADP(+)</name>
        <dbReference type="ChEBI" id="CHEBI:58349"/>
    </ligand>
</feature>
<dbReference type="InterPro" id="IPR020867">
    <property type="entry name" value="THF_DH/CycHdrlase_CS"/>
</dbReference>
<dbReference type="GO" id="GO:0035999">
    <property type="term" value="P:tetrahydrofolate interconversion"/>
    <property type="evidence" value="ECO:0007669"/>
    <property type="project" value="UniProtKB-UniRule"/>
</dbReference>
<dbReference type="STRING" id="1184267.A11Q_632"/>
<comment type="pathway">
    <text evidence="1 12">One-carbon metabolism; tetrahydrofolate interconversion.</text>
</comment>
<protein>
    <recommendedName>
        <fullName evidence="12">Bifunctional protein FolD</fullName>
    </recommendedName>
    <domain>
        <recommendedName>
            <fullName evidence="12">Methylenetetrahydrofolate dehydrogenase</fullName>
            <ecNumber evidence="12">1.5.1.5</ecNumber>
        </recommendedName>
    </domain>
    <domain>
        <recommendedName>
            <fullName evidence="12">Methenyltetrahydrofolate cyclohydrolase</fullName>
            <ecNumber evidence="12">3.5.4.9</ecNumber>
        </recommendedName>
    </domain>
</protein>
<evidence type="ECO:0000259" key="13">
    <source>
        <dbReference type="Pfam" id="PF00763"/>
    </source>
</evidence>
<dbReference type="PRINTS" id="PR00085">
    <property type="entry name" value="THFDHDRGNASE"/>
</dbReference>
<evidence type="ECO:0000256" key="4">
    <source>
        <dbReference type="ARBA" id="ARBA00022605"/>
    </source>
</evidence>
<dbReference type="GO" id="GO:0005829">
    <property type="term" value="C:cytosol"/>
    <property type="evidence" value="ECO:0007669"/>
    <property type="project" value="TreeGrafter"/>
</dbReference>
<dbReference type="CDD" id="cd01080">
    <property type="entry name" value="NAD_bind_m-THF_DH_Cyclohyd"/>
    <property type="match status" value="1"/>
</dbReference>
<dbReference type="AlphaFoldDB" id="M4V654"/>
<dbReference type="PANTHER" id="PTHR48099">
    <property type="entry name" value="C-1-TETRAHYDROFOLATE SYNTHASE, CYTOPLASMIC-RELATED"/>
    <property type="match status" value="1"/>
</dbReference>
<comment type="subunit">
    <text evidence="2 12">Homodimer.</text>
</comment>
<keyword evidence="4 12" id="KW-0028">Amino-acid biosynthesis</keyword>
<keyword evidence="6 12" id="KW-0378">Hydrolase</keyword>
<dbReference type="HOGENOM" id="CLU_034045_2_1_7"/>
<evidence type="ECO:0000256" key="6">
    <source>
        <dbReference type="ARBA" id="ARBA00022801"/>
    </source>
</evidence>
<evidence type="ECO:0000259" key="14">
    <source>
        <dbReference type="Pfam" id="PF02882"/>
    </source>
</evidence>
<evidence type="ECO:0000256" key="5">
    <source>
        <dbReference type="ARBA" id="ARBA00022755"/>
    </source>
</evidence>
<comment type="function">
    <text evidence="12">Catalyzes the oxidation of 5,10-methylenetetrahydrofolate to 5,10-methenyltetrahydrofolate and then the hydrolysis of 5,10-methenyltetrahydrofolate to 10-formyltetrahydrofolate.</text>
</comment>